<reference evidence="1" key="1">
    <citation type="submission" date="2022-02" db="EMBL/GenBank/DDBJ databases">
        <authorList>
            <person name="Leng L."/>
        </authorList>
    </citation>
    <scope>NUCLEOTIDE SEQUENCE</scope>
    <source>
        <strain evidence="1">JI</strain>
    </source>
</reference>
<keyword evidence="2" id="KW-1185">Reference proteome</keyword>
<evidence type="ECO:0000313" key="2">
    <source>
        <dbReference type="Proteomes" id="UP001154312"/>
    </source>
</evidence>
<dbReference type="EMBL" id="JAKOAV010000011">
    <property type="protein sequence ID" value="MDF9408219.1"/>
    <property type="molecule type" value="Genomic_DNA"/>
</dbReference>
<dbReference type="AlphaFoldDB" id="A0A9X4H677"/>
<sequence>MDELQKRMDHFTDYIQQPHFLEKKGLGNEIPYFIFDYAPEKELAVRSFIQYVKSRVKLKIIEINLYQLLLELYEQDVGIETLLEMEAGEGTAELFDALQPTLEGEKFAQAIAQKAQGADVLFLTGVGSIYPMMRSHNILNRLHQYMTDIPVVMFYPGNYNGSELSLFNIYKDDNYYRAFRIEPAK</sequence>
<accession>A0A9X4H677</accession>
<dbReference type="Proteomes" id="UP001154312">
    <property type="component" value="Unassembled WGS sequence"/>
</dbReference>
<gene>
    <name evidence="1" type="ORF">L7E55_07575</name>
</gene>
<organism evidence="1 2">
    <name type="scientific">Pelotomaculum isophthalicicum JI</name>
    <dbReference type="NCBI Taxonomy" id="947010"/>
    <lineage>
        <taxon>Bacteria</taxon>
        <taxon>Bacillati</taxon>
        <taxon>Bacillota</taxon>
        <taxon>Clostridia</taxon>
        <taxon>Eubacteriales</taxon>
        <taxon>Desulfotomaculaceae</taxon>
        <taxon>Pelotomaculum</taxon>
    </lineage>
</organism>
<proteinExistence type="predicted"/>
<protein>
    <submittedName>
        <fullName evidence="1">DUF1788 domain-containing protein</fullName>
    </submittedName>
</protein>
<evidence type="ECO:0000313" key="1">
    <source>
        <dbReference type="EMBL" id="MDF9408219.1"/>
    </source>
</evidence>
<dbReference type="InterPro" id="IPR014858">
    <property type="entry name" value="BrxB"/>
</dbReference>
<dbReference type="RefSeq" id="WP_277443514.1">
    <property type="nucleotide sequence ID" value="NZ_JAKOAV010000011.1"/>
</dbReference>
<comment type="caution">
    <text evidence="1">The sequence shown here is derived from an EMBL/GenBank/DDBJ whole genome shotgun (WGS) entry which is preliminary data.</text>
</comment>
<dbReference type="Pfam" id="PF08747">
    <property type="entry name" value="BrxB"/>
    <property type="match status" value="1"/>
</dbReference>
<name>A0A9X4H677_9FIRM</name>